<accession>A0A8D8IYS3</accession>
<organism evidence="2">
    <name type="scientific">Culex pipiens</name>
    <name type="common">House mosquito</name>
    <dbReference type="NCBI Taxonomy" id="7175"/>
    <lineage>
        <taxon>Eukaryota</taxon>
        <taxon>Metazoa</taxon>
        <taxon>Ecdysozoa</taxon>
        <taxon>Arthropoda</taxon>
        <taxon>Hexapoda</taxon>
        <taxon>Insecta</taxon>
        <taxon>Pterygota</taxon>
        <taxon>Neoptera</taxon>
        <taxon>Endopterygota</taxon>
        <taxon>Diptera</taxon>
        <taxon>Nematocera</taxon>
        <taxon>Culicoidea</taxon>
        <taxon>Culicidae</taxon>
        <taxon>Culicinae</taxon>
        <taxon>Culicini</taxon>
        <taxon>Culex</taxon>
        <taxon>Culex</taxon>
    </lineage>
</organism>
<evidence type="ECO:0000313" key="2">
    <source>
        <dbReference type="EMBL" id="CAG6563855.1"/>
    </source>
</evidence>
<dbReference type="EMBL" id="HBUE01165531">
    <property type="protein sequence ID" value="CAG6512402.1"/>
    <property type="molecule type" value="Transcribed_RNA"/>
</dbReference>
<protein>
    <submittedName>
        <fullName evidence="2">(northern house mosquito) hypothetical protein</fullName>
    </submittedName>
</protein>
<feature type="region of interest" description="Disordered" evidence="1">
    <location>
        <begin position="27"/>
        <end position="49"/>
    </location>
</feature>
<feature type="compositionally biased region" description="Basic and acidic residues" evidence="1">
    <location>
        <begin position="27"/>
        <end position="42"/>
    </location>
</feature>
<name>A0A8D8IYS3_CULPI</name>
<dbReference type="AlphaFoldDB" id="A0A8D8IYS3"/>
<proteinExistence type="predicted"/>
<reference evidence="2" key="1">
    <citation type="submission" date="2021-05" db="EMBL/GenBank/DDBJ databases">
        <authorList>
            <person name="Alioto T."/>
            <person name="Alioto T."/>
            <person name="Gomez Garrido J."/>
        </authorList>
    </citation>
    <scope>NUCLEOTIDE SEQUENCE</scope>
</reference>
<sequence length="106" mass="12624">MGQLGRFRNWLQRLHLDPHLVPSQQLRKDQFQRQQTRMDRGHPGAGILKTGHNFLQQRSVPRRVEKLDRPRLQLLREVFVGGLQVGSWHGRRRHFCPAHFFTERGE</sequence>
<dbReference type="EMBL" id="HBUE01270819">
    <property type="protein sequence ID" value="CAG6563855.1"/>
    <property type="molecule type" value="Transcribed_RNA"/>
</dbReference>
<evidence type="ECO:0000256" key="1">
    <source>
        <dbReference type="SAM" id="MobiDB-lite"/>
    </source>
</evidence>